<dbReference type="Gene3D" id="3.90.76.10">
    <property type="entry name" value="Dipeptide-binding Protein, Domain 1"/>
    <property type="match status" value="1"/>
</dbReference>
<feature type="domain" description="Solute-binding protein family 5" evidence="4">
    <location>
        <begin position="59"/>
        <end position="401"/>
    </location>
</feature>
<dbReference type="Pfam" id="PF00496">
    <property type="entry name" value="SBP_bac_5"/>
    <property type="match status" value="1"/>
</dbReference>
<evidence type="ECO:0000256" key="1">
    <source>
        <dbReference type="ARBA" id="ARBA00004193"/>
    </source>
</evidence>
<name>A0A177KLK5_9BACI</name>
<proteinExistence type="inferred from homology"/>
<comment type="caution">
    <text evidence="5">The sequence shown here is derived from an EMBL/GenBank/DDBJ whole genome shotgun (WGS) entry which is preliminary data.</text>
</comment>
<keyword evidence="3" id="KW-0732">Signal</keyword>
<reference evidence="5 6" key="1">
    <citation type="submission" date="2016-01" db="EMBL/GenBank/DDBJ databases">
        <title>Investigation of taxonomic status of Bacillus aminovorans.</title>
        <authorList>
            <person name="Verma A."/>
            <person name="Pal Y."/>
            <person name="Krishnamurthi S."/>
        </authorList>
    </citation>
    <scope>NUCLEOTIDE SEQUENCE [LARGE SCALE GENOMIC DNA]</scope>
    <source>
        <strain evidence="5 6">DSM 4337</strain>
    </source>
</reference>
<dbReference type="PROSITE" id="PS01040">
    <property type="entry name" value="SBP_BACTERIAL_5"/>
    <property type="match status" value="1"/>
</dbReference>
<dbReference type="GO" id="GO:0042597">
    <property type="term" value="C:periplasmic space"/>
    <property type="evidence" value="ECO:0007669"/>
    <property type="project" value="UniProtKB-ARBA"/>
</dbReference>
<gene>
    <name evidence="5" type="ORF">AWH48_09615</name>
</gene>
<dbReference type="InterPro" id="IPR039424">
    <property type="entry name" value="SBP_5"/>
</dbReference>
<dbReference type="EMBL" id="LQWZ01000034">
    <property type="protein sequence ID" value="OAH54024.1"/>
    <property type="molecule type" value="Genomic_DNA"/>
</dbReference>
<dbReference type="AlphaFoldDB" id="A0A177KLK5"/>
<evidence type="ECO:0000313" key="6">
    <source>
        <dbReference type="Proteomes" id="UP000077271"/>
    </source>
</evidence>
<dbReference type="PIRSF" id="PIRSF002741">
    <property type="entry name" value="MppA"/>
    <property type="match status" value="1"/>
</dbReference>
<dbReference type="GO" id="GO:1904680">
    <property type="term" value="F:peptide transmembrane transporter activity"/>
    <property type="evidence" value="ECO:0007669"/>
    <property type="project" value="TreeGrafter"/>
</dbReference>
<evidence type="ECO:0000256" key="2">
    <source>
        <dbReference type="ARBA" id="ARBA00005695"/>
    </source>
</evidence>
<dbReference type="SUPFAM" id="SSF53850">
    <property type="entry name" value="Periplasmic binding protein-like II"/>
    <property type="match status" value="1"/>
</dbReference>
<comment type="subcellular location">
    <subcellularLocation>
        <location evidence="1">Cell membrane</location>
        <topology evidence="1">Lipid-anchor</topology>
    </subcellularLocation>
</comment>
<dbReference type="Proteomes" id="UP000077271">
    <property type="component" value="Unassembled WGS sequence"/>
</dbReference>
<comment type="similarity">
    <text evidence="2">Belongs to the bacterial solute-binding protein 5 family.</text>
</comment>
<protein>
    <recommendedName>
        <fullName evidence="4">Solute-binding protein family 5 domain-containing protein</fullName>
    </recommendedName>
</protein>
<accession>A0A177KLK5</accession>
<dbReference type="InterPro" id="IPR023765">
    <property type="entry name" value="SBP_5_CS"/>
</dbReference>
<dbReference type="Gene3D" id="3.10.105.10">
    <property type="entry name" value="Dipeptide-binding Protein, Domain 3"/>
    <property type="match status" value="1"/>
</dbReference>
<dbReference type="PANTHER" id="PTHR30290">
    <property type="entry name" value="PERIPLASMIC BINDING COMPONENT OF ABC TRANSPORTER"/>
    <property type="match status" value="1"/>
</dbReference>
<dbReference type="GO" id="GO:0043190">
    <property type="term" value="C:ATP-binding cassette (ABC) transporter complex"/>
    <property type="evidence" value="ECO:0007669"/>
    <property type="project" value="InterPro"/>
</dbReference>
<dbReference type="Gene3D" id="3.40.190.10">
    <property type="entry name" value="Periplasmic binding protein-like II"/>
    <property type="match status" value="1"/>
</dbReference>
<dbReference type="InterPro" id="IPR030678">
    <property type="entry name" value="Peptide/Ni-bd"/>
</dbReference>
<sequence>MTQEKAKNGGHLRVGLEWEVDIIDPPSSFGGWNTGRVVQQIFESLVEDDLENETEPYTKIIPALAENYEVSQDGIEYTFYLRKGVKFHDGSPLTADVVKYNLERIWNKDAPHYYPVAADLNQTVAQVLKEIEVVDSHTVKLILKEPFAEFLRYMTQEDGPGSIVYVSPEAIEKYGNDGVADKAPGTGPFKLKERFETEFGSAVTVEKNPDYWGGTPYLDTITFMPIPDSKDRVAALETGKIDLVYGPDSLKIEELREKDFVVKEGPIPYLWYIPFNTREKPFSDVRVRRAVAHAFDRKGLCKEVFDGNISAASGLFPPASPSYESDFPEYYPYDPEKAIELLTEAGYPNGFEFKLMTCKEGSGQLVPVEICEWFKKDLAKVGIHLEILYSDDWVSYCNEWRLGIPENVGASQMSWGMSCDYWLEYMTHSKNISPKGFNVGYYSNPEIDRLLDLARTEMRDERRIELYRIIHRLMMEDCPFLPVANVKAGAVVHHKRVKNFKYPPQVWHDFKRVWIESV</sequence>
<evidence type="ECO:0000259" key="4">
    <source>
        <dbReference type="Pfam" id="PF00496"/>
    </source>
</evidence>
<dbReference type="GO" id="GO:0015833">
    <property type="term" value="P:peptide transport"/>
    <property type="evidence" value="ECO:0007669"/>
    <property type="project" value="TreeGrafter"/>
</dbReference>
<evidence type="ECO:0000256" key="3">
    <source>
        <dbReference type="ARBA" id="ARBA00022729"/>
    </source>
</evidence>
<dbReference type="InterPro" id="IPR000914">
    <property type="entry name" value="SBP_5_dom"/>
</dbReference>
<evidence type="ECO:0000313" key="5">
    <source>
        <dbReference type="EMBL" id="OAH54024.1"/>
    </source>
</evidence>
<organism evidence="5 6">
    <name type="scientific">Domibacillus aminovorans</name>
    <dbReference type="NCBI Taxonomy" id="29332"/>
    <lineage>
        <taxon>Bacteria</taxon>
        <taxon>Bacillati</taxon>
        <taxon>Bacillota</taxon>
        <taxon>Bacilli</taxon>
        <taxon>Bacillales</taxon>
        <taxon>Bacillaceae</taxon>
        <taxon>Domibacillus</taxon>
    </lineage>
</organism>